<comment type="caution">
    <text evidence="2">The sequence shown here is derived from an EMBL/GenBank/DDBJ whole genome shotgun (WGS) entry which is preliminary data.</text>
</comment>
<evidence type="ECO:0000256" key="1">
    <source>
        <dbReference type="SAM" id="MobiDB-lite"/>
    </source>
</evidence>
<dbReference type="EMBL" id="JAMKFB020000025">
    <property type="protein sequence ID" value="KAL0155255.1"/>
    <property type="molecule type" value="Genomic_DNA"/>
</dbReference>
<protein>
    <recommendedName>
        <fullName evidence="4">CCHC-type domain-containing protein</fullName>
    </recommendedName>
</protein>
<proteinExistence type="predicted"/>
<evidence type="ECO:0000313" key="3">
    <source>
        <dbReference type="Proteomes" id="UP001529510"/>
    </source>
</evidence>
<name>A0ABD0MZ77_CIRMR</name>
<accession>A0ABD0MZ77</accession>
<keyword evidence="3" id="KW-1185">Reference proteome</keyword>
<feature type="non-terminal residue" evidence="2">
    <location>
        <position position="81"/>
    </location>
</feature>
<dbReference type="InterPro" id="IPR036875">
    <property type="entry name" value="Znf_CCHC_sf"/>
</dbReference>
<feature type="non-terminal residue" evidence="2">
    <location>
        <position position="1"/>
    </location>
</feature>
<feature type="region of interest" description="Disordered" evidence="1">
    <location>
        <begin position="19"/>
        <end position="49"/>
    </location>
</feature>
<sequence>KTSPPTDPATTSQLATEMSAQATKLSQHQEQLNRLSRPIGTTKLTTEERERRLRNNLCLYCGQARHIRATCPTRPPRPPTS</sequence>
<dbReference type="AlphaFoldDB" id="A0ABD0MZ77"/>
<dbReference type="Proteomes" id="UP001529510">
    <property type="component" value="Unassembled WGS sequence"/>
</dbReference>
<dbReference type="Gene3D" id="4.10.60.10">
    <property type="entry name" value="Zinc finger, CCHC-type"/>
    <property type="match status" value="1"/>
</dbReference>
<reference evidence="2 3" key="1">
    <citation type="submission" date="2024-05" db="EMBL/GenBank/DDBJ databases">
        <title>Genome sequencing and assembly of Indian major carp, Cirrhinus mrigala (Hamilton, 1822).</title>
        <authorList>
            <person name="Mohindra V."/>
            <person name="Chowdhury L.M."/>
            <person name="Lal K."/>
            <person name="Jena J.K."/>
        </authorList>
    </citation>
    <scope>NUCLEOTIDE SEQUENCE [LARGE SCALE GENOMIC DNA]</scope>
    <source>
        <strain evidence="2">CM1030</strain>
        <tissue evidence="2">Blood</tissue>
    </source>
</reference>
<organism evidence="2 3">
    <name type="scientific">Cirrhinus mrigala</name>
    <name type="common">Mrigala</name>
    <dbReference type="NCBI Taxonomy" id="683832"/>
    <lineage>
        <taxon>Eukaryota</taxon>
        <taxon>Metazoa</taxon>
        <taxon>Chordata</taxon>
        <taxon>Craniata</taxon>
        <taxon>Vertebrata</taxon>
        <taxon>Euteleostomi</taxon>
        <taxon>Actinopterygii</taxon>
        <taxon>Neopterygii</taxon>
        <taxon>Teleostei</taxon>
        <taxon>Ostariophysi</taxon>
        <taxon>Cypriniformes</taxon>
        <taxon>Cyprinidae</taxon>
        <taxon>Labeoninae</taxon>
        <taxon>Labeonini</taxon>
        <taxon>Cirrhinus</taxon>
    </lineage>
</organism>
<evidence type="ECO:0008006" key="4">
    <source>
        <dbReference type="Google" id="ProtNLM"/>
    </source>
</evidence>
<feature type="compositionally biased region" description="Polar residues" evidence="1">
    <location>
        <begin position="19"/>
        <end position="34"/>
    </location>
</feature>
<gene>
    <name evidence="2" type="ORF">M9458_049518</name>
</gene>
<dbReference type="SUPFAM" id="SSF57756">
    <property type="entry name" value="Retrovirus zinc finger-like domains"/>
    <property type="match status" value="1"/>
</dbReference>
<evidence type="ECO:0000313" key="2">
    <source>
        <dbReference type="EMBL" id="KAL0155255.1"/>
    </source>
</evidence>